<dbReference type="PANTHER" id="PTHR33124">
    <property type="entry name" value="TRANSCRIPTION FACTOR IBH1-LIKE 1"/>
    <property type="match status" value="1"/>
</dbReference>
<evidence type="ECO:0000313" key="5">
    <source>
        <dbReference type="EMBL" id="KAJ7973090.1"/>
    </source>
</evidence>
<dbReference type="GO" id="GO:0000976">
    <property type="term" value="F:transcription cis-regulatory region binding"/>
    <property type="evidence" value="ECO:0007669"/>
    <property type="project" value="UniProtKB-ARBA"/>
</dbReference>
<dbReference type="GO" id="GO:0005634">
    <property type="term" value="C:nucleus"/>
    <property type="evidence" value="ECO:0007669"/>
    <property type="project" value="UniProtKB-SubCell"/>
</dbReference>
<evidence type="ECO:0000256" key="2">
    <source>
        <dbReference type="ARBA" id="ARBA00023015"/>
    </source>
</evidence>
<dbReference type="GO" id="GO:0046983">
    <property type="term" value="F:protein dimerization activity"/>
    <property type="evidence" value="ECO:0007669"/>
    <property type="project" value="InterPro"/>
</dbReference>
<name>A0AAD7VEZ6_QUISA</name>
<dbReference type="InterPro" id="IPR044549">
    <property type="entry name" value="bHLH_AtIBH1-like"/>
</dbReference>
<dbReference type="KEGG" id="qsa:O6P43_010880"/>
<evidence type="ECO:0000256" key="1">
    <source>
        <dbReference type="ARBA" id="ARBA00004123"/>
    </source>
</evidence>
<dbReference type="Proteomes" id="UP001163823">
    <property type="component" value="Chromosome 4"/>
</dbReference>
<dbReference type="InterPro" id="IPR036638">
    <property type="entry name" value="HLH_DNA-bd_sf"/>
</dbReference>
<gene>
    <name evidence="5" type="ORF">O6P43_010880</name>
</gene>
<keyword evidence="3" id="KW-0804">Transcription</keyword>
<accession>A0AAD7VEZ6</accession>
<keyword evidence="4" id="KW-0539">Nucleus</keyword>
<organism evidence="5 6">
    <name type="scientific">Quillaja saponaria</name>
    <name type="common">Soap bark tree</name>
    <dbReference type="NCBI Taxonomy" id="32244"/>
    <lineage>
        <taxon>Eukaryota</taxon>
        <taxon>Viridiplantae</taxon>
        <taxon>Streptophyta</taxon>
        <taxon>Embryophyta</taxon>
        <taxon>Tracheophyta</taxon>
        <taxon>Spermatophyta</taxon>
        <taxon>Magnoliopsida</taxon>
        <taxon>eudicotyledons</taxon>
        <taxon>Gunneridae</taxon>
        <taxon>Pentapetalae</taxon>
        <taxon>rosids</taxon>
        <taxon>fabids</taxon>
        <taxon>Fabales</taxon>
        <taxon>Quillajaceae</taxon>
        <taxon>Quillaja</taxon>
    </lineage>
</organism>
<dbReference type="InterPro" id="IPR044660">
    <property type="entry name" value="IBH1-like"/>
</dbReference>
<comment type="subcellular location">
    <subcellularLocation>
        <location evidence="1">Nucleus</location>
    </subcellularLocation>
</comment>
<dbReference type="CDD" id="cd11444">
    <property type="entry name" value="bHLH_AtIBH1_like"/>
    <property type="match status" value="1"/>
</dbReference>
<dbReference type="GO" id="GO:0006355">
    <property type="term" value="P:regulation of DNA-templated transcription"/>
    <property type="evidence" value="ECO:0007669"/>
    <property type="project" value="InterPro"/>
</dbReference>
<keyword evidence="2" id="KW-0805">Transcription regulation</keyword>
<reference evidence="5" key="1">
    <citation type="journal article" date="2023" name="Science">
        <title>Elucidation of the pathway for biosynthesis of saponin adjuvants from the soapbark tree.</title>
        <authorList>
            <person name="Reed J."/>
            <person name="Orme A."/>
            <person name="El-Demerdash A."/>
            <person name="Owen C."/>
            <person name="Martin L.B.B."/>
            <person name="Misra R.C."/>
            <person name="Kikuchi S."/>
            <person name="Rejzek M."/>
            <person name="Martin A.C."/>
            <person name="Harkess A."/>
            <person name="Leebens-Mack J."/>
            <person name="Louveau T."/>
            <person name="Stephenson M.J."/>
            <person name="Osbourn A."/>
        </authorList>
    </citation>
    <scope>NUCLEOTIDE SEQUENCE</scope>
    <source>
        <strain evidence="5">S10</strain>
    </source>
</reference>
<protein>
    <submittedName>
        <fullName evidence="5">Transcription factor UPBEAT1</fullName>
    </submittedName>
</protein>
<comment type="caution">
    <text evidence="5">The sequence shown here is derived from an EMBL/GenBank/DDBJ whole genome shotgun (WGS) entry which is preliminary data.</text>
</comment>
<evidence type="ECO:0000256" key="3">
    <source>
        <dbReference type="ARBA" id="ARBA00023163"/>
    </source>
</evidence>
<dbReference type="SUPFAM" id="SSF47459">
    <property type="entry name" value="HLH, helix-loop-helix DNA-binding domain"/>
    <property type="match status" value="1"/>
</dbReference>
<keyword evidence="6" id="KW-1185">Reference proteome</keyword>
<proteinExistence type="predicted"/>
<dbReference type="PANTHER" id="PTHR33124:SF39">
    <property type="entry name" value="TRANSCRIPTION FACTOR UPBEAT1"/>
    <property type="match status" value="1"/>
</dbReference>
<evidence type="ECO:0000313" key="6">
    <source>
        <dbReference type="Proteomes" id="UP001163823"/>
    </source>
</evidence>
<sequence>MGISPQSLFVSLDLKHPLLQRSSEESKSSYVSSRRKLVLAARTMRRRQARIKRGPVGILMKRRRACLEGSRRRGRTTNGIKRRVRTLKKLIPTSDDSMGLDGLFRETADYILSLQMRVRMMQVMVKVLSGSDDE</sequence>
<evidence type="ECO:0000256" key="4">
    <source>
        <dbReference type="ARBA" id="ARBA00023242"/>
    </source>
</evidence>
<dbReference type="EMBL" id="JARAOO010000004">
    <property type="protein sequence ID" value="KAJ7973090.1"/>
    <property type="molecule type" value="Genomic_DNA"/>
</dbReference>
<dbReference type="AlphaFoldDB" id="A0AAD7VEZ6"/>